<evidence type="ECO:0000313" key="2">
    <source>
        <dbReference type="Proteomes" id="UP001651158"/>
    </source>
</evidence>
<protein>
    <submittedName>
        <fullName evidence="1">Uncharacterized protein</fullName>
    </submittedName>
</protein>
<keyword evidence="2" id="KW-1185">Reference proteome</keyword>
<comment type="caution">
    <text evidence="1">The sequence shown here is derived from an EMBL/GenBank/DDBJ whole genome shotgun (WGS) entry which is preliminary data.</text>
</comment>
<evidence type="ECO:0000313" key="1">
    <source>
        <dbReference type="EMBL" id="KAL5112835.1"/>
    </source>
</evidence>
<dbReference type="Proteomes" id="UP001651158">
    <property type="component" value="Unassembled WGS sequence"/>
</dbReference>
<sequence length="93" mass="10270">MGIKVRLSPYPVPVTCLSCNANLHVIFQGCAHSSFRPVHKSGKFTLSKAHRGVASTDHLMCYPLHLKTVTLDYSVNDEDGLPDFDCRVLIAPM</sequence>
<accession>A0ABR4QT69</accession>
<dbReference type="PROSITE" id="PS51257">
    <property type="entry name" value="PROKAR_LIPOPROTEIN"/>
    <property type="match status" value="1"/>
</dbReference>
<dbReference type="EMBL" id="JAKROA010000001">
    <property type="protein sequence ID" value="KAL5112835.1"/>
    <property type="molecule type" value="Genomic_DNA"/>
</dbReference>
<gene>
    <name evidence="1" type="ORF">TcWFU_008925</name>
</gene>
<proteinExistence type="predicted"/>
<reference evidence="1 2" key="1">
    <citation type="journal article" date="2022" name="Front. Cell. Infect. Microbiol.">
        <title>The Genomes of Two Strains of Taenia crassiceps the Animal Model for the Study of Human Cysticercosis.</title>
        <authorList>
            <person name="Bobes R.J."/>
            <person name="Estrada K."/>
            <person name="Rios-Valencia D.G."/>
            <person name="Calderon-Gallegos A."/>
            <person name="de la Torre P."/>
            <person name="Carrero J.C."/>
            <person name="Sanchez-Flores A."/>
            <person name="Laclette J.P."/>
        </authorList>
    </citation>
    <scope>NUCLEOTIDE SEQUENCE [LARGE SCALE GENOMIC DNA]</scope>
    <source>
        <strain evidence="1">WFUcys</strain>
    </source>
</reference>
<organism evidence="1 2">
    <name type="scientific">Taenia crassiceps</name>
    <dbReference type="NCBI Taxonomy" id="6207"/>
    <lineage>
        <taxon>Eukaryota</taxon>
        <taxon>Metazoa</taxon>
        <taxon>Spiralia</taxon>
        <taxon>Lophotrochozoa</taxon>
        <taxon>Platyhelminthes</taxon>
        <taxon>Cestoda</taxon>
        <taxon>Eucestoda</taxon>
        <taxon>Cyclophyllidea</taxon>
        <taxon>Taeniidae</taxon>
        <taxon>Taenia</taxon>
    </lineage>
</organism>
<name>A0ABR4QT69_9CEST</name>